<keyword evidence="3 4" id="KW-0802">TPR repeat</keyword>
<dbReference type="PANTHER" id="PTHR47870:SF1">
    <property type="entry name" value="CYTOCHROME C-TYPE BIOGENESIS PROTEIN CCMH"/>
    <property type="match status" value="1"/>
</dbReference>
<keyword evidence="1" id="KW-0677">Repeat</keyword>
<dbReference type="Proteomes" id="UP001169764">
    <property type="component" value="Unassembled WGS sequence"/>
</dbReference>
<comment type="caution">
    <text evidence="7">The sequence shown here is derived from an EMBL/GenBank/DDBJ whole genome shotgun (WGS) entry which is preliminary data.</text>
</comment>
<evidence type="ECO:0000313" key="8">
    <source>
        <dbReference type="Proteomes" id="UP001169764"/>
    </source>
</evidence>
<keyword evidence="8" id="KW-1185">Reference proteome</keyword>
<dbReference type="PANTHER" id="PTHR47870">
    <property type="entry name" value="CYTOCHROME C-TYPE BIOGENESIS PROTEIN CCMH"/>
    <property type="match status" value="1"/>
</dbReference>
<protein>
    <submittedName>
        <fullName evidence="7">Tetratricopeptide repeat protein</fullName>
    </submittedName>
</protein>
<dbReference type="PROSITE" id="PS50005">
    <property type="entry name" value="TPR"/>
    <property type="match status" value="1"/>
</dbReference>
<feature type="domain" description="Cytochrome c-type biogenesis protein H TPR" evidence="6">
    <location>
        <begin position="49"/>
        <end position="179"/>
    </location>
</feature>
<dbReference type="InterPro" id="IPR056413">
    <property type="entry name" value="TPR_CcmH_CycH"/>
</dbReference>
<dbReference type="RefSeq" id="WP_303542258.1">
    <property type="nucleotide sequence ID" value="NZ_JAUOTP010000004.1"/>
</dbReference>
<keyword evidence="2" id="KW-0201">Cytochrome c-type biogenesis</keyword>
<evidence type="ECO:0000256" key="5">
    <source>
        <dbReference type="SAM" id="Phobius"/>
    </source>
</evidence>
<dbReference type="Gene3D" id="1.25.40.10">
    <property type="entry name" value="Tetratricopeptide repeat domain"/>
    <property type="match status" value="1"/>
</dbReference>
<accession>A0ABT8Y8W7</accession>
<evidence type="ECO:0000256" key="4">
    <source>
        <dbReference type="PROSITE-ProRule" id="PRU00339"/>
    </source>
</evidence>
<feature type="transmembrane region" description="Helical" evidence="5">
    <location>
        <begin position="12"/>
        <end position="30"/>
    </location>
</feature>
<evidence type="ECO:0000313" key="7">
    <source>
        <dbReference type="EMBL" id="MDO6414773.1"/>
    </source>
</evidence>
<reference evidence="7" key="1">
    <citation type="submission" date="2023-07" db="EMBL/GenBank/DDBJ databases">
        <authorList>
            <person name="Kim M."/>
        </authorList>
    </citation>
    <scope>NUCLEOTIDE SEQUENCE</scope>
    <source>
        <strain evidence="7">BIUV-7</strain>
    </source>
</reference>
<dbReference type="EMBL" id="JAUOTP010000004">
    <property type="protein sequence ID" value="MDO6414773.1"/>
    <property type="molecule type" value="Genomic_DNA"/>
</dbReference>
<dbReference type="InterPro" id="IPR051263">
    <property type="entry name" value="C-type_cytochrome_biogenesis"/>
</dbReference>
<dbReference type="InterPro" id="IPR011990">
    <property type="entry name" value="TPR-like_helical_dom_sf"/>
</dbReference>
<evidence type="ECO:0000256" key="1">
    <source>
        <dbReference type="ARBA" id="ARBA00022737"/>
    </source>
</evidence>
<name>A0ABT8Y8W7_9SPHN</name>
<evidence type="ECO:0000259" key="6">
    <source>
        <dbReference type="Pfam" id="PF23914"/>
    </source>
</evidence>
<keyword evidence="5" id="KW-1133">Transmembrane helix</keyword>
<proteinExistence type="predicted"/>
<evidence type="ECO:0000256" key="2">
    <source>
        <dbReference type="ARBA" id="ARBA00022748"/>
    </source>
</evidence>
<evidence type="ECO:0000256" key="3">
    <source>
        <dbReference type="ARBA" id="ARBA00022803"/>
    </source>
</evidence>
<dbReference type="SUPFAM" id="SSF48452">
    <property type="entry name" value="TPR-like"/>
    <property type="match status" value="1"/>
</dbReference>
<keyword evidence="5" id="KW-0472">Membrane</keyword>
<organism evidence="7 8">
    <name type="scientific">Sphingomonas natans</name>
    <dbReference type="NCBI Taxonomy" id="3063330"/>
    <lineage>
        <taxon>Bacteria</taxon>
        <taxon>Pseudomonadati</taxon>
        <taxon>Pseudomonadota</taxon>
        <taxon>Alphaproteobacteria</taxon>
        <taxon>Sphingomonadales</taxon>
        <taxon>Sphingomonadaceae</taxon>
        <taxon>Sphingomonas</taxon>
    </lineage>
</organism>
<sequence length="308" mass="32305">MADGGGFGASRIGLYALVLAGVAAVVALGLRYREGGVDKGAAPSAAAPAATPGDVSGMIAALEAKLKANPKDTEGWRMLGWSYFNLNRFADAAKAYARATEQAPRDASLWSALGETLVYAHQKGVDDDAAHAFGRAVEIDPKDARARYFLAVRKDLQGDHKGAIDDWIAVLRDAPADAPYAESIRTLIEKVSKREKIDVAGRIPTAPAPVSVASDAIPGPTPNQMQDAARMTPTQQDALARGMVDRLAARLTQQPHDEEGWIRLMRAKLVLGDAAGAKDARAKARAAFAGDASALGRIDAAAKELGVG</sequence>
<dbReference type="InterPro" id="IPR019734">
    <property type="entry name" value="TPR_rpt"/>
</dbReference>
<gene>
    <name evidence="7" type="ORF">Q4F19_10320</name>
</gene>
<feature type="repeat" description="TPR" evidence="4">
    <location>
        <begin position="73"/>
        <end position="106"/>
    </location>
</feature>
<keyword evidence="5" id="KW-0812">Transmembrane</keyword>
<dbReference type="Pfam" id="PF23914">
    <property type="entry name" value="TPR_CcmH_CycH"/>
    <property type="match status" value="1"/>
</dbReference>
<dbReference type="SMART" id="SM00028">
    <property type="entry name" value="TPR"/>
    <property type="match status" value="3"/>
</dbReference>